<sequence length="101" mass="11430">MTQDQATADESKFLSILKERWVVDHALEGFRFPEIPFNYMLWADGGMMMMTVTIMIMIMMGMGMGTGSGRLIARKTKTVTMKLVAGSRTARVSWLMNKLTE</sequence>
<feature type="transmembrane region" description="Helical" evidence="1">
    <location>
        <begin position="47"/>
        <end position="73"/>
    </location>
</feature>
<evidence type="ECO:0000256" key="1">
    <source>
        <dbReference type="SAM" id="Phobius"/>
    </source>
</evidence>
<gene>
    <name evidence="2" type="ORF">K458DRAFT_103345</name>
</gene>
<dbReference type="AlphaFoldDB" id="A0A6G1JIR9"/>
<proteinExistence type="predicted"/>
<keyword evidence="3" id="KW-1185">Reference proteome</keyword>
<accession>A0A6G1JIR9</accession>
<organism evidence="2 3">
    <name type="scientific">Lentithecium fluviatile CBS 122367</name>
    <dbReference type="NCBI Taxonomy" id="1168545"/>
    <lineage>
        <taxon>Eukaryota</taxon>
        <taxon>Fungi</taxon>
        <taxon>Dikarya</taxon>
        <taxon>Ascomycota</taxon>
        <taxon>Pezizomycotina</taxon>
        <taxon>Dothideomycetes</taxon>
        <taxon>Pleosporomycetidae</taxon>
        <taxon>Pleosporales</taxon>
        <taxon>Massarineae</taxon>
        <taxon>Lentitheciaceae</taxon>
        <taxon>Lentithecium</taxon>
    </lineage>
</organism>
<dbReference type="Proteomes" id="UP000799291">
    <property type="component" value="Unassembled WGS sequence"/>
</dbReference>
<keyword evidence="1" id="KW-1133">Transmembrane helix</keyword>
<keyword evidence="1" id="KW-0812">Transmembrane</keyword>
<protein>
    <submittedName>
        <fullName evidence="2">Uncharacterized protein</fullName>
    </submittedName>
</protein>
<keyword evidence="1" id="KW-0472">Membrane</keyword>
<dbReference type="EMBL" id="MU005571">
    <property type="protein sequence ID" value="KAF2690444.1"/>
    <property type="molecule type" value="Genomic_DNA"/>
</dbReference>
<name>A0A6G1JIR9_9PLEO</name>
<evidence type="ECO:0000313" key="2">
    <source>
        <dbReference type="EMBL" id="KAF2690444.1"/>
    </source>
</evidence>
<reference evidence="2" key="1">
    <citation type="journal article" date="2020" name="Stud. Mycol.">
        <title>101 Dothideomycetes genomes: a test case for predicting lifestyles and emergence of pathogens.</title>
        <authorList>
            <person name="Haridas S."/>
            <person name="Albert R."/>
            <person name="Binder M."/>
            <person name="Bloem J."/>
            <person name="Labutti K."/>
            <person name="Salamov A."/>
            <person name="Andreopoulos B."/>
            <person name="Baker S."/>
            <person name="Barry K."/>
            <person name="Bills G."/>
            <person name="Bluhm B."/>
            <person name="Cannon C."/>
            <person name="Castanera R."/>
            <person name="Culley D."/>
            <person name="Daum C."/>
            <person name="Ezra D."/>
            <person name="Gonzalez J."/>
            <person name="Henrissat B."/>
            <person name="Kuo A."/>
            <person name="Liang C."/>
            <person name="Lipzen A."/>
            <person name="Lutzoni F."/>
            <person name="Magnuson J."/>
            <person name="Mondo S."/>
            <person name="Nolan M."/>
            <person name="Ohm R."/>
            <person name="Pangilinan J."/>
            <person name="Park H.-J."/>
            <person name="Ramirez L."/>
            <person name="Alfaro M."/>
            <person name="Sun H."/>
            <person name="Tritt A."/>
            <person name="Yoshinaga Y."/>
            <person name="Zwiers L.-H."/>
            <person name="Turgeon B."/>
            <person name="Goodwin S."/>
            <person name="Spatafora J."/>
            <person name="Crous P."/>
            <person name="Grigoriev I."/>
        </authorList>
    </citation>
    <scope>NUCLEOTIDE SEQUENCE</scope>
    <source>
        <strain evidence="2">CBS 122367</strain>
    </source>
</reference>
<evidence type="ECO:0000313" key="3">
    <source>
        <dbReference type="Proteomes" id="UP000799291"/>
    </source>
</evidence>